<evidence type="ECO:0000256" key="3">
    <source>
        <dbReference type="ARBA" id="ARBA00022989"/>
    </source>
</evidence>
<protein>
    <recommendedName>
        <fullName evidence="8">Integral membrane protein</fullName>
    </recommendedName>
</protein>
<dbReference type="AlphaFoldDB" id="G4T651"/>
<evidence type="ECO:0000256" key="5">
    <source>
        <dbReference type="SAM" id="Phobius"/>
    </source>
</evidence>
<feature type="transmembrane region" description="Helical" evidence="5">
    <location>
        <begin position="49"/>
        <end position="71"/>
    </location>
</feature>
<dbReference type="GO" id="GO:0000139">
    <property type="term" value="C:Golgi membrane"/>
    <property type="evidence" value="ECO:0007669"/>
    <property type="project" value="InterPro"/>
</dbReference>
<dbReference type="eggNOG" id="KOG3912">
    <property type="taxonomic scope" value="Eukaryota"/>
</dbReference>
<dbReference type="EMBL" id="CAFZ01000006">
    <property type="protein sequence ID" value="CCA66794.1"/>
    <property type="molecule type" value="Genomic_DNA"/>
</dbReference>
<keyword evidence="7" id="KW-1185">Reference proteome</keyword>
<evidence type="ECO:0000313" key="7">
    <source>
        <dbReference type="Proteomes" id="UP000007148"/>
    </source>
</evidence>
<proteinExistence type="predicted"/>
<dbReference type="InParanoid" id="G4T651"/>
<dbReference type="InterPro" id="IPR012404">
    <property type="entry name" value="UCP036436"/>
</dbReference>
<dbReference type="OrthoDB" id="408493at2759"/>
<keyword evidence="3 5" id="KW-1133">Transmembrane helix</keyword>
<evidence type="ECO:0000256" key="2">
    <source>
        <dbReference type="ARBA" id="ARBA00022692"/>
    </source>
</evidence>
<feature type="transmembrane region" description="Helical" evidence="5">
    <location>
        <begin position="123"/>
        <end position="143"/>
    </location>
</feature>
<dbReference type="InterPro" id="IPR037185">
    <property type="entry name" value="EmrE-like"/>
</dbReference>
<dbReference type="GO" id="GO:0015165">
    <property type="term" value="F:pyrimidine nucleotide-sugar transmembrane transporter activity"/>
    <property type="evidence" value="ECO:0007669"/>
    <property type="project" value="InterPro"/>
</dbReference>
<feature type="transmembrane region" description="Helical" evidence="5">
    <location>
        <begin position="273"/>
        <end position="292"/>
    </location>
</feature>
<dbReference type="STRING" id="1109443.G4T651"/>
<name>G4T651_SERID</name>
<keyword evidence="2 5" id="KW-0812">Transmembrane</keyword>
<evidence type="ECO:0000313" key="6">
    <source>
        <dbReference type="EMBL" id="CCA66794.1"/>
    </source>
</evidence>
<feature type="transmembrane region" description="Helical" evidence="5">
    <location>
        <begin position="150"/>
        <end position="171"/>
    </location>
</feature>
<dbReference type="PANTHER" id="PTHR13146:SF0">
    <property type="entry name" value="SOLUTE CARRIER FAMILY 35 MEMBER F6"/>
    <property type="match status" value="1"/>
</dbReference>
<evidence type="ECO:0000256" key="4">
    <source>
        <dbReference type="ARBA" id="ARBA00023136"/>
    </source>
</evidence>
<comment type="caution">
    <text evidence="6">The sequence shown here is derived from an EMBL/GenBank/DDBJ whole genome shotgun (WGS) entry which is preliminary data.</text>
</comment>
<dbReference type="OMA" id="FIYKHNV"/>
<dbReference type="SUPFAM" id="SSF103481">
    <property type="entry name" value="Multidrug resistance efflux transporter EmrE"/>
    <property type="match status" value="1"/>
</dbReference>
<accession>G4T651</accession>
<reference evidence="6 7" key="1">
    <citation type="journal article" date="2011" name="PLoS Pathog.">
        <title>Endophytic Life Strategies Decoded by Genome and Transcriptome Analyses of the Mutualistic Root Symbiont Piriformospora indica.</title>
        <authorList>
            <person name="Zuccaro A."/>
            <person name="Lahrmann U."/>
            <person name="Guldener U."/>
            <person name="Langen G."/>
            <person name="Pfiffi S."/>
            <person name="Biedenkopf D."/>
            <person name="Wong P."/>
            <person name="Samans B."/>
            <person name="Grimm C."/>
            <person name="Basiewicz M."/>
            <person name="Murat C."/>
            <person name="Martin F."/>
            <person name="Kogel K.H."/>
        </authorList>
    </citation>
    <scope>NUCLEOTIDE SEQUENCE [LARGE SCALE GENOMIC DNA]</scope>
    <source>
        <strain evidence="6 7">DSM 11827</strain>
    </source>
</reference>
<comment type="subcellular location">
    <subcellularLocation>
        <location evidence="1">Membrane</location>
        <topology evidence="1">Multi-pass membrane protein</topology>
    </subcellularLocation>
</comment>
<sequence>MSFYLITLVTGMLVTGSSNSLWTKFQDMQCVENCQDPDPSKHVYYEQPVWQTIQMFVGELGCFLPVLFALLRHRGYQQAETDPTKTQRPMKGWKFLLFWLPALCDLTATTLMNVGLIYTPVSIYQMTRGALVLFVGIFSVVFLKRRLYSYQWFAMSVVVAGVAVVGLSGSLTKQSLGDQGNLVPRAEEEQPNDVAVVIGIFFVLFAQIGTAIQFVLEEKIMGTYSVTPLVAVGFEGLFGLLTILIASPTFVFLKSKSEFFDLPRGWHQTVDNPAVIGSSFIIALSIGLYNFVGLSLTKYASSTMRSIIDTCRTITIWIVSLGLGWEVLVWPWSLLQVFGFSLLVYGTFLFNSVIAPPPFFKPPTTVEYTALPTDDDSPRTVIEDREIAAGRSLDQTAALPADVGMGFDVVPEPVPRIDASRRD</sequence>
<keyword evidence="4 5" id="KW-0472">Membrane</keyword>
<evidence type="ECO:0008006" key="8">
    <source>
        <dbReference type="Google" id="ProtNLM"/>
    </source>
</evidence>
<dbReference type="Gene3D" id="1.10.3730.20">
    <property type="match status" value="1"/>
</dbReference>
<dbReference type="InterPro" id="IPR007271">
    <property type="entry name" value="Nuc_sug_transpt"/>
</dbReference>
<dbReference type="PIRSF" id="PIRSF036436">
    <property type="entry name" value="UCP036436"/>
    <property type="match status" value="1"/>
</dbReference>
<feature type="transmembrane region" description="Helical" evidence="5">
    <location>
        <begin position="92"/>
        <end position="117"/>
    </location>
</feature>
<dbReference type="FunCoup" id="G4T651">
    <property type="interactions" value="98"/>
</dbReference>
<feature type="transmembrane region" description="Helical" evidence="5">
    <location>
        <begin position="313"/>
        <end position="332"/>
    </location>
</feature>
<feature type="transmembrane region" description="Helical" evidence="5">
    <location>
        <begin position="194"/>
        <end position="216"/>
    </location>
</feature>
<organism evidence="6 7">
    <name type="scientific">Serendipita indica (strain DSM 11827)</name>
    <name type="common">Root endophyte fungus</name>
    <name type="synonym">Piriformospora indica</name>
    <dbReference type="NCBI Taxonomy" id="1109443"/>
    <lineage>
        <taxon>Eukaryota</taxon>
        <taxon>Fungi</taxon>
        <taxon>Dikarya</taxon>
        <taxon>Basidiomycota</taxon>
        <taxon>Agaricomycotina</taxon>
        <taxon>Agaricomycetes</taxon>
        <taxon>Sebacinales</taxon>
        <taxon>Serendipitaceae</taxon>
        <taxon>Serendipita</taxon>
    </lineage>
</organism>
<evidence type="ECO:0000256" key="1">
    <source>
        <dbReference type="ARBA" id="ARBA00004141"/>
    </source>
</evidence>
<gene>
    <name evidence="6" type="ORF">PIIN_00557</name>
</gene>
<dbReference type="Pfam" id="PF04142">
    <property type="entry name" value="Nuc_sug_transp"/>
    <property type="match status" value="1"/>
</dbReference>
<feature type="transmembrane region" description="Helical" evidence="5">
    <location>
        <begin position="228"/>
        <end position="253"/>
    </location>
</feature>
<dbReference type="HOGENOM" id="CLU_025028_3_1_1"/>
<dbReference type="Proteomes" id="UP000007148">
    <property type="component" value="Unassembled WGS sequence"/>
</dbReference>
<dbReference type="PANTHER" id="PTHR13146">
    <property type="match status" value="1"/>
</dbReference>